<dbReference type="InterPro" id="IPR039261">
    <property type="entry name" value="FNR_nucleotide-bd"/>
</dbReference>
<keyword evidence="3" id="KW-1185">Reference proteome</keyword>
<dbReference type="PANTHER" id="PTHR30157">
    <property type="entry name" value="FERRIC REDUCTASE, NADPH-DEPENDENT"/>
    <property type="match status" value="1"/>
</dbReference>
<gene>
    <name evidence="2" type="ORF">AWC16_14530</name>
</gene>
<sequence>MEIPVTTILDAFPLVSTLRDAVFLSATVSEVEQLTPRMRRLRFSGPRLRGLGWTPGQHVRLQVAGLLDSVLRLHPHDALRSYSIYDADPDTGTLDIVMLDHNYDPDTVTPARRWATAVSIGDHVDITRPQGNFVIRPDAAYQLFAGEETASVAFAAMLRTLQPDTDVYGVIEAATTADHLPLARPLTRVERGEASAANSPVLAEALRALELPCHPGFAYLAGEARTVQTLRKILITERGWDRRRIRTKPFWTPGRTGME</sequence>
<dbReference type="PANTHER" id="PTHR30157:SF0">
    <property type="entry name" value="NADPH-DEPENDENT FERRIC-CHELATE REDUCTASE"/>
    <property type="match status" value="1"/>
</dbReference>
<evidence type="ECO:0000259" key="1">
    <source>
        <dbReference type="PROSITE" id="PS51384"/>
    </source>
</evidence>
<evidence type="ECO:0000313" key="2">
    <source>
        <dbReference type="EMBL" id="ORW10223.1"/>
    </source>
</evidence>
<dbReference type="SUPFAM" id="SSF63380">
    <property type="entry name" value="Riboflavin synthase domain-like"/>
    <property type="match status" value="1"/>
</dbReference>
<dbReference type="InterPro" id="IPR017927">
    <property type="entry name" value="FAD-bd_FR_type"/>
</dbReference>
<dbReference type="EMBL" id="LQPG01000024">
    <property type="protein sequence ID" value="ORW10223.1"/>
    <property type="molecule type" value="Genomic_DNA"/>
</dbReference>
<dbReference type="CDD" id="cd06193">
    <property type="entry name" value="siderophore_interacting"/>
    <property type="match status" value="1"/>
</dbReference>
<dbReference type="InterPro" id="IPR039374">
    <property type="entry name" value="SIP_fam"/>
</dbReference>
<dbReference type="GO" id="GO:0051537">
    <property type="term" value="F:2 iron, 2 sulfur cluster binding"/>
    <property type="evidence" value="ECO:0007669"/>
    <property type="project" value="UniProtKB-KW"/>
</dbReference>
<protein>
    <submittedName>
        <fullName evidence="2">Siderophore-interacting protein</fullName>
    </submittedName>
</protein>
<dbReference type="InterPro" id="IPR017938">
    <property type="entry name" value="Riboflavin_synthase-like_b-brl"/>
</dbReference>
<name>A0A1X1YGQ1_9MYCO</name>
<dbReference type="STRING" id="1108812.AWC16_14530"/>
<feature type="domain" description="FAD-binding FR-type" evidence="1">
    <location>
        <begin position="21"/>
        <end position="136"/>
    </location>
</feature>
<proteinExistence type="predicted"/>
<dbReference type="GO" id="GO:0016491">
    <property type="term" value="F:oxidoreductase activity"/>
    <property type="evidence" value="ECO:0007669"/>
    <property type="project" value="InterPro"/>
</dbReference>
<dbReference type="Proteomes" id="UP000193866">
    <property type="component" value="Unassembled WGS sequence"/>
</dbReference>
<organism evidence="2 3">
    <name type="scientific">Mycolicibacter longobardus</name>
    <dbReference type="NCBI Taxonomy" id="1108812"/>
    <lineage>
        <taxon>Bacteria</taxon>
        <taxon>Bacillati</taxon>
        <taxon>Actinomycetota</taxon>
        <taxon>Actinomycetes</taxon>
        <taxon>Mycobacteriales</taxon>
        <taxon>Mycobacteriaceae</taxon>
        <taxon>Mycolicibacter</taxon>
    </lineage>
</organism>
<dbReference type="OrthoDB" id="3745257at2"/>
<accession>A0A1X1YGQ1</accession>
<reference evidence="2 3" key="1">
    <citation type="submission" date="2016-01" db="EMBL/GenBank/DDBJ databases">
        <title>The new phylogeny of the genus Mycobacterium.</title>
        <authorList>
            <person name="Tarcisio F."/>
            <person name="Conor M."/>
            <person name="Antonella G."/>
            <person name="Elisabetta G."/>
            <person name="Giulia F.S."/>
            <person name="Sara T."/>
            <person name="Anna F."/>
            <person name="Clotilde B."/>
            <person name="Roberto B."/>
            <person name="Veronica D.S."/>
            <person name="Fabio R."/>
            <person name="Monica P."/>
            <person name="Olivier J."/>
            <person name="Enrico T."/>
            <person name="Nicola S."/>
        </authorList>
    </citation>
    <scope>NUCLEOTIDE SEQUENCE [LARGE SCALE GENOMIC DNA]</scope>
    <source>
        <strain evidence="2 3">DSM 45394</strain>
    </source>
</reference>
<dbReference type="InterPro" id="IPR013113">
    <property type="entry name" value="SIP_FAD-bd"/>
</dbReference>
<comment type="caution">
    <text evidence="2">The sequence shown here is derived from an EMBL/GenBank/DDBJ whole genome shotgun (WGS) entry which is preliminary data.</text>
</comment>
<dbReference type="InterPro" id="IPR007037">
    <property type="entry name" value="SIP_rossman_dom"/>
</dbReference>
<dbReference type="PROSITE" id="PS51384">
    <property type="entry name" value="FAD_FR"/>
    <property type="match status" value="1"/>
</dbReference>
<dbReference type="Gene3D" id="2.40.30.10">
    <property type="entry name" value="Translation factors"/>
    <property type="match status" value="1"/>
</dbReference>
<dbReference type="RefSeq" id="WP_085265248.1">
    <property type="nucleotide sequence ID" value="NZ_JACKVG010000032.1"/>
</dbReference>
<dbReference type="Gene3D" id="3.40.50.80">
    <property type="entry name" value="Nucleotide-binding domain of ferredoxin-NADP reductase (FNR) module"/>
    <property type="match status" value="1"/>
</dbReference>
<evidence type="ECO:0000313" key="3">
    <source>
        <dbReference type="Proteomes" id="UP000193866"/>
    </source>
</evidence>
<dbReference type="Pfam" id="PF04954">
    <property type="entry name" value="SIP"/>
    <property type="match status" value="1"/>
</dbReference>
<dbReference type="Pfam" id="PF08021">
    <property type="entry name" value="FAD_binding_9"/>
    <property type="match status" value="1"/>
</dbReference>
<dbReference type="AlphaFoldDB" id="A0A1X1YGQ1"/>